<dbReference type="PANTHER" id="PTHR14614:SF39">
    <property type="entry name" value="HISTIDINE PROTEIN METHYLTRANSFERASE 1 HOMOLOG"/>
    <property type="match status" value="1"/>
</dbReference>
<evidence type="ECO:0000313" key="13">
    <source>
        <dbReference type="Proteomes" id="UP000310689"/>
    </source>
</evidence>
<keyword evidence="8" id="KW-0539">Nucleus</keyword>
<evidence type="ECO:0000313" key="11">
    <source>
        <dbReference type="EMBL" id="TIB39895.1"/>
    </source>
</evidence>
<protein>
    <recommendedName>
        <fullName evidence="3">protein-histidine N-methyltransferase</fullName>
        <ecNumber evidence="3">2.1.1.85</ecNumber>
    </recommendedName>
</protein>
<dbReference type="GO" id="GO:0005634">
    <property type="term" value="C:nucleus"/>
    <property type="evidence" value="ECO:0007669"/>
    <property type="project" value="UniProtKB-SubCell"/>
</dbReference>
<evidence type="ECO:0000256" key="1">
    <source>
        <dbReference type="ARBA" id="ARBA00004123"/>
    </source>
</evidence>
<dbReference type="Proteomes" id="UP000310689">
    <property type="component" value="Unassembled WGS sequence"/>
</dbReference>
<dbReference type="GO" id="GO:0032259">
    <property type="term" value="P:methylation"/>
    <property type="evidence" value="ECO:0007669"/>
    <property type="project" value="UniProtKB-KW"/>
</dbReference>
<keyword evidence="5" id="KW-0489">Methyltransferase</keyword>
<evidence type="ECO:0000256" key="4">
    <source>
        <dbReference type="ARBA" id="ARBA00022490"/>
    </source>
</evidence>
<dbReference type="OMA" id="NLLLTWH"/>
<evidence type="ECO:0000313" key="10">
    <source>
        <dbReference type="EMBL" id="TIB17069.1"/>
    </source>
</evidence>
<dbReference type="EMBL" id="SPOF01000002">
    <property type="protein sequence ID" value="TIB17069.1"/>
    <property type="molecule type" value="Genomic_DNA"/>
</dbReference>
<keyword evidence="7" id="KW-0949">S-adenosyl-L-methionine</keyword>
<dbReference type="InterPro" id="IPR029063">
    <property type="entry name" value="SAM-dependent_MTases_sf"/>
</dbReference>
<sequence>MSFSFGFQLEEDGQSVTSNSANIGSNAQLDLHPWTEVALDDLIKHLPPALSYSSIDIPHTSSQALQPIPRRDLFDARFQLIEADQEQSIVSGDSDLVPGRYEGGLKTWECSIDLVQYLHESNADFKNKRIFEIGCGTSLPSLYAYRQVLQQPGSKSCLLHLQDYNLQTLQLVTFPNIFLTWYVCHYDKGSEGEVEVNDEVIGMFKKHLVDEAVELRFSYGAWTSIDKDYDYVLTSETVYRTESIPPLVDLMKSSTHSHSVILLASKGIYFGVGGGVKEFSDYVLAKGLTIDNVWTSKGVGVSRCILKVIL</sequence>
<keyword evidence="4" id="KW-0963">Cytoplasm</keyword>
<dbReference type="AlphaFoldDB" id="A0A4T0JHD1"/>
<evidence type="ECO:0000313" key="12">
    <source>
        <dbReference type="Proteomes" id="UP000306954"/>
    </source>
</evidence>
<organism evidence="11 13">
    <name type="scientific">Wallemia ichthyophaga</name>
    <dbReference type="NCBI Taxonomy" id="245174"/>
    <lineage>
        <taxon>Eukaryota</taxon>
        <taxon>Fungi</taxon>
        <taxon>Dikarya</taxon>
        <taxon>Basidiomycota</taxon>
        <taxon>Wallemiomycotina</taxon>
        <taxon>Wallemiomycetes</taxon>
        <taxon>Wallemiales</taxon>
        <taxon>Wallemiaceae</taxon>
        <taxon>Wallemia</taxon>
    </lineage>
</organism>
<evidence type="ECO:0000256" key="3">
    <source>
        <dbReference type="ARBA" id="ARBA00012533"/>
    </source>
</evidence>
<dbReference type="GO" id="GO:0005737">
    <property type="term" value="C:cytoplasm"/>
    <property type="evidence" value="ECO:0007669"/>
    <property type="project" value="UniProtKB-SubCell"/>
</dbReference>
<evidence type="ECO:0000256" key="6">
    <source>
        <dbReference type="ARBA" id="ARBA00022679"/>
    </source>
</evidence>
<comment type="caution">
    <text evidence="11">The sequence shown here is derived from an EMBL/GenBank/DDBJ whole genome shotgun (WGS) entry which is preliminary data.</text>
</comment>
<evidence type="ECO:0000256" key="9">
    <source>
        <dbReference type="ARBA" id="ARBA00038126"/>
    </source>
</evidence>
<reference evidence="12 13" key="1">
    <citation type="submission" date="2019-03" db="EMBL/GenBank/DDBJ databases">
        <title>Sequencing 23 genomes of Wallemia ichthyophaga.</title>
        <authorList>
            <person name="Gostincar C."/>
        </authorList>
    </citation>
    <scope>NUCLEOTIDE SEQUENCE [LARGE SCALE GENOMIC DNA]</scope>
    <source>
        <strain evidence="11 13">EXF-6200</strain>
        <strain evidence="10 12">EXF-8621</strain>
    </source>
</reference>
<dbReference type="GO" id="GO:0018064">
    <property type="term" value="F:protein-L-histidine N-tele-methyltransferase activity"/>
    <property type="evidence" value="ECO:0007669"/>
    <property type="project" value="UniProtKB-EC"/>
</dbReference>
<comment type="subcellular location">
    <subcellularLocation>
        <location evidence="2">Cytoplasm</location>
    </subcellularLocation>
    <subcellularLocation>
        <location evidence="1">Nucleus</location>
    </subcellularLocation>
</comment>
<comment type="similarity">
    <text evidence="9">Belongs to the methyltransferase superfamily. METTL18 family.</text>
</comment>
<keyword evidence="6" id="KW-0808">Transferase</keyword>
<gene>
    <name evidence="11" type="ORF">E3P86_00928</name>
    <name evidence="10" type="ORF">E3P90_00287</name>
</gene>
<name>A0A4T0JHD1_WALIC</name>
<proteinExistence type="inferred from homology"/>
<dbReference type="PANTHER" id="PTHR14614">
    <property type="entry name" value="HEPATOCELLULAR CARCINOMA-ASSOCIATED ANTIGEN"/>
    <property type="match status" value="1"/>
</dbReference>
<evidence type="ECO:0000256" key="7">
    <source>
        <dbReference type="ARBA" id="ARBA00022691"/>
    </source>
</evidence>
<dbReference type="Proteomes" id="UP000306954">
    <property type="component" value="Unassembled WGS sequence"/>
</dbReference>
<dbReference type="InterPro" id="IPR019410">
    <property type="entry name" value="Methyltransf_16"/>
</dbReference>
<accession>A0A4T0JHD1</accession>
<dbReference type="EMBL" id="SPOI01000024">
    <property type="protein sequence ID" value="TIB39895.1"/>
    <property type="molecule type" value="Genomic_DNA"/>
</dbReference>
<dbReference type="EC" id="2.1.1.85" evidence="3"/>
<dbReference type="Gene3D" id="3.40.50.150">
    <property type="entry name" value="Vaccinia Virus protein VP39"/>
    <property type="match status" value="1"/>
</dbReference>
<evidence type="ECO:0000256" key="2">
    <source>
        <dbReference type="ARBA" id="ARBA00004496"/>
    </source>
</evidence>
<evidence type="ECO:0000256" key="8">
    <source>
        <dbReference type="ARBA" id="ARBA00023242"/>
    </source>
</evidence>
<evidence type="ECO:0000256" key="5">
    <source>
        <dbReference type="ARBA" id="ARBA00022603"/>
    </source>
</evidence>
<dbReference type="SUPFAM" id="SSF53335">
    <property type="entry name" value="S-adenosyl-L-methionine-dependent methyltransferases"/>
    <property type="match status" value="1"/>
</dbReference>
<dbReference type="OrthoDB" id="1723750at2759"/>